<keyword evidence="1" id="KW-1133">Transmembrane helix</keyword>
<dbReference type="Proteomes" id="UP000549457">
    <property type="component" value="Unassembled WGS sequence"/>
</dbReference>
<dbReference type="AlphaFoldDB" id="A0A840SKH7"/>
<dbReference type="InterPro" id="IPR026422">
    <property type="entry name" value="VPEID-CTERM"/>
</dbReference>
<comment type="caution">
    <text evidence="3">The sequence shown here is derived from an EMBL/GenBank/DDBJ whole genome shotgun (WGS) entry which is preliminary data.</text>
</comment>
<dbReference type="EMBL" id="JACHFM010000001">
    <property type="protein sequence ID" value="MBB5221474.1"/>
    <property type="molecule type" value="Genomic_DNA"/>
</dbReference>
<dbReference type="RefSeq" id="WP_184147835.1">
    <property type="nucleotide sequence ID" value="NZ_JACHFM010000001.1"/>
</dbReference>
<organism evidence="3 4">
    <name type="scientific">Amaricoccus macauensis</name>
    <dbReference type="NCBI Taxonomy" id="57001"/>
    <lineage>
        <taxon>Bacteria</taxon>
        <taxon>Pseudomonadati</taxon>
        <taxon>Pseudomonadota</taxon>
        <taxon>Alphaproteobacteria</taxon>
        <taxon>Rhodobacterales</taxon>
        <taxon>Paracoccaceae</taxon>
        <taxon>Amaricoccus</taxon>
    </lineage>
</organism>
<protein>
    <submittedName>
        <fullName evidence="3">Peptidoglycan/LPS O-acetylase OafA/YrhL</fullName>
    </submittedName>
</protein>
<dbReference type="NCBIfam" id="TIGR04161">
    <property type="entry name" value="VPEID-CTERM"/>
    <property type="match status" value="1"/>
</dbReference>
<keyword evidence="4" id="KW-1185">Reference proteome</keyword>
<feature type="chain" id="PRO_5033060455" evidence="2">
    <location>
        <begin position="23"/>
        <end position="60"/>
    </location>
</feature>
<name>A0A840SKH7_9RHOB</name>
<evidence type="ECO:0000313" key="4">
    <source>
        <dbReference type="Proteomes" id="UP000549457"/>
    </source>
</evidence>
<keyword evidence="1" id="KW-0472">Membrane</keyword>
<keyword evidence="1" id="KW-0812">Transmembrane</keyword>
<feature type="transmembrane region" description="Helical" evidence="1">
    <location>
        <begin position="34"/>
        <end position="54"/>
    </location>
</feature>
<evidence type="ECO:0000256" key="1">
    <source>
        <dbReference type="SAM" id="Phobius"/>
    </source>
</evidence>
<accession>A0A840SKH7</accession>
<evidence type="ECO:0000256" key="2">
    <source>
        <dbReference type="SAM" id="SignalP"/>
    </source>
</evidence>
<sequence length="60" mass="6225">MLLRLSLLALPLLLLAAPPTLAHCNCTPVSAPEIDAGSGLAALAAVGGMLAYAFERRRRP</sequence>
<keyword evidence="2" id="KW-0732">Signal</keyword>
<feature type="signal peptide" evidence="2">
    <location>
        <begin position="1"/>
        <end position="22"/>
    </location>
</feature>
<evidence type="ECO:0000313" key="3">
    <source>
        <dbReference type="EMBL" id="MBB5221474.1"/>
    </source>
</evidence>
<reference evidence="3 4" key="1">
    <citation type="submission" date="2020-08" db="EMBL/GenBank/DDBJ databases">
        <title>Genomic Encyclopedia of Type Strains, Phase IV (KMG-IV): sequencing the most valuable type-strain genomes for metagenomic binning, comparative biology and taxonomic classification.</title>
        <authorList>
            <person name="Goeker M."/>
        </authorList>
    </citation>
    <scope>NUCLEOTIDE SEQUENCE [LARGE SCALE GENOMIC DNA]</scope>
    <source>
        <strain evidence="3 4">DSM 101730</strain>
    </source>
</reference>
<proteinExistence type="predicted"/>
<gene>
    <name evidence="3" type="ORF">HNP73_001395</name>
</gene>